<proteinExistence type="predicted"/>
<reference evidence="2" key="1">
    <citation type="submission" date="2021-11" db="EMBL/GenBank/DDBJ databases">
        <title>Cultivation dependent microbiological survey of springs from the worlds oldest radium mine currently devoted to the extraction of radon-saturated water.</title>
        <authorList>
            <person name="Kapinusova G."/>
            <person name="Smrhova T."/>
            <person name="Strejcek M."/>
            <person name="Suman J."/>
            <person name="Jani K."/>
            <person name="Pajer P."/>
            <person name="Uhlik O."/>
        </authorList>
    </citation>
    <scope>NUCLEOTIDE SEQUENCE [LARGE SCALE GENOMIC DNA]</scope>
    <source>
        <strain evidence="2">J379</strain>
    </source>
</reference>
<dbReference type="Proteomes" id="UP001058860">
    <property type="component" value="Chromosome"/>
</dbReference>
<keyword evidence="2" id="KW-1185">Reference proteome</keyword>
<organism evidence="1 2">
    <name type="scientific">Svornostia abyssi</name>
    <dbReference type="NCBI Taxonomy" id="2898438"/>
    <lineage>
        <taxon>Bacteria</taxon>
        <taxon>Bacillati</taxon>
        <taxon>Actinomycetota</taxon>
        <taxon>Thermoleophilia</taxon>
        <taxon>Solirubrobacterales</taxon>
        <taxon>Baekduiaceae</taxon>
        <taxon>Svornostia</taxon>
    </lineage>
</organism>
<dbReference type="RefSeq" id="WP_353864281.1">
    <property type="nucleotide sequence ID" value="NZ_CP088295.1"/>
</dbReference>
<accession>A0ABY5PGK9</accession>
<evidence type="ECO:0000313" key="1">
    <source>
        <dbReference type="EMBL" id="UUY03778.1"/>
    </source>
</evidence>
<name>A0ABY5PGK9_9ACTN</name>
<dbReference type="EMBL" id="CP088295">
    <property type="protein sequence ID" value="UUY03778.1"/>
    <property type="molecule type" value="Genomic_DNA"/>
</dbReference>
<gene>
    <name evidence="1" type="ORF">LRS13_24475</name>
</gene>
<protein>
    <submittedName>
        <fullName evidence="1">Uncharacterized protein</fullName>
    </submittedName>
</protein>
<evidence type="ECO:0000313" key="2">
    <source>
        <dbReference type="Proteomes" id="UP001058860"/>
    </source>
</evidence>
<sequence>MKYAPIPDGHGPRDRGVVLEGSVGARWASRLRLFRYELRRWPGGEIPDRAWAVDSPQRVAHDETTAARVLDLVPDVPALVWGRDELGVGDMWNSNSVVSWLLSRGGIDAAAITPPAGGRVPGWRAGLVAAQMTG</sequence>